<dbReference type="SMART" id="SM00255">
    <property type="entry name" value="TIR"/>
    <property type="match status" value="1"/>
</dbReference>
<reference evidence="19 22" key="1">
    <citation type="submission" date="2021-07" db="EMBL/GenBank/DDBJ databases">
        <authorList>
            <person name="Imarazene B."/>
            <person name="Zahm M."/>
            <person name="Klopp C."/>
            <person name="Cabau C."/>
            <person name="Beille S."/>
            <person name="Jouanno E."/>
            <person name="Castinel A."/>
            <person name="Lluch J."/>
            <person name="Gil L."/>
            <person name="Kuchtly C."/>
            <person name="Lopez Roques C."/>
            <person name="Donnadieu C."/>
            <person name="Parrinello H."/>
            <person name="Journot L."/>
            <person name="Du K."/>
            <person name="Schartl M."/>
            <person name="Retaux S."/>
            <person name="Guiguen Y."/>
        </authorList>
    </citation>
    <scope>NUCLEOTIDE SEQUENCE [LARGE SCALE GENOMIC DNA]</scope>
    <source>
        <strain evidence="19">Pach_M1</strain>
        <tissue evidence="19">Testis</tissue>
    </source>
</reference>
<evidence type="ECO:0000256" key="7">
    <source>
        <dbReference type="ARBA" id="ARBA00022989"/>
    </source>
</evidence>
<dbReference type="InterPro" id="IPR036179">
    <property type="entry name" value="Ig-like_dom_sf"/>
</dbReference>
<keyword evidence="3 16" id="KW-0812">Transmembrane</keyword>
<dbReference type="SUPFAM" id="SSF48726">
    <property type="entry name" value="Immunoglobulin"/>
    <property type="match status" value="3"/>
</dbReference>
<protein>
    <submittedName>
        <fullName evidence="20">Interleukin 1 receptor accessory protein</fullName>
    </submittedName>
    <submittedName>
        <fullName evidence="19">Interleukin-1 receptor accessory protein isoform X1</fullName>
    </submittedName>
</protein>
<evidence type="ECO:0000256" key="8">
    <source>
        <dbReference type="ARBA" id="ARBA00023027"/>
    </source>
</evidence>
<evidence type="ECO:0000256" key="4">
    <source>
        <dbReference type="ARBA" id="ARBA00022729"/>
    </source>
</evidence>
<feature type="domain" description="Ig-like" evidence="18">
    <location>
        <begin position="145"/>
        <end position="253"/>
    </location>
</feature>
<feature type="transmembrane region" description="Helical" evidence="16">
    <location>
        <begin position="479"/>
        <end position="500"/>
    </location>
</feature>
<evidence type="ECO:0000259" key="17">
    <source>
        <dbReference type="PROSITE" id="PS50104"/>
    </source>
</evidence>
<evidence type="ECO:0000256" key="1">
    <source>
        <dbReference type="ARBA" id="ARBA00004479"/>
    </source>
</evidence>
<evidence type="ECO:0000256" key="10">
    <source>
        <dbReference type="ARBA" id="ARBA00023157"/>
    </source>
</evidence>
<gene>
    <name evidence="19" type="primary">IL1RAP</name>
    <name evidence="19" type="ORF">AMEX_G21677</name>
</gene>
<evidence type="ECO:0000256" key="6">
    <source>
        <dbReference type="ARBA" id="ARBA00022801"/>
    </source>
</evidence>
<reference evidence="20" key="2">
    <citation type="submission" date="2025-05" db="UniProtKB">
        <authorList>
            <consortium name="Ensembl"/>
        </authorList>
    </citation>
    <scope>IDENTIFICATION</scope>
</reference>
<evidence type="ECO:0000256" key="11">
    <source>
        <dbReference type="ARBA" id="ARBA00023170"/>
    </source>
</evidence>
<dbReference type="GO" id="GO:0004908">
    <property type="term" value="F:interleukin-1 receptor activity"/>
    <property type="evidence" value="ECO:0007669"/>
    <property type="project" value="InterPro"/>
</dbReference>
<dbReference type="Proteomes" id="UP000752171">
    <property type="component" value="Unassembled WGS sequence"/>
</dbReference>
<evidence type="ECO:0000256" key="13">
    <source>
        <dbReference type="ARBA" id="ARBA00023198"/>
    </source>
</evidence>
<name>A0A8B9H0R8_ASTMX</name>
<dbReference type="AlphaFoldDB" id="A0A8B9H0R8"/>
<keyword evidence="6" id="KW-0378">Hydrolase</keyword>
<keyword evidence="14" id="KW-0393">Immunoglobulin domain</keyword>
<keyword evidence="4" id="KW-0732">Signal</keyword>
<dbReference type="GO" id="GO:0016787">
    <property type="term" value="F:hydrolase activity"/>
    <property type="evidence" value="ECO:0007669"/>
    <property type="project" value="UniProtKB-KW"/>
</dbReference>
<dbReference type="Gene3D" id="2.60.40.10">
    <property type="entry name" value="Immunoglobulins"/>
    <property type="match status" value="3"/>
</dbReference>
<dbReference type="InterPro" id="IPR000157">
    <property type="entry name" value="TIR_dom"/>
</dbReference>
<dbReference type="GO" id="GO:0016020">
    <property type="term" value="C:membrane"/>
    <property type="evidence" value="ECO:0007669"/>
    <property type="project" value="UniProtKB-SubCell"/>
</dbReference>
<comment type="subcellular location">
    <subcellularLocation>
        <location evidence="1">Membrane</location>
        <topology evidence="1">Single-pass type I membrane protein</topology>
    </subcellularLocation>
</comment>
<keyword evidence="5" id="KW-0677">Repeat</keyword>
<evidence type="ECO:0000259" key="18">
    <source>
        <dbReference type="PROSITE" id="PS50835"/>
    </source>
</evidence>
<dbReference type="InterPro" id="IPR013783">
    <property type="entry name" value="Ig-like_fold"/>
</dbReference>
<dbReference type="InterPro" id="IPR003599">
    <property type="entry name" value="Ig_sub"/>
</dbReference>
<keyword evidence="11 19" id="KW-0675">Receptor</keyword>
<evidence type="ECO:0000256" key="12">
    <source>
        <dbReference type="ARBA" id="ARBA00023180"/>
    </source>
</evidence>
<evidence type="ECO:0000313" key="22">
    <source>
        <dbReference type="Proteomes" id="UP000752171"/>
    </source>
</evidence>
<dbReference type="SUPFAM" id="SSF52200">
    <property type="entry name" value="Toll/Interleukin receptor TIR domain"/>
    <property type="match status" value="1"/>
</dbReference>
<evidence type="ECO:0000256" key="2">
    <source>
        <dbReference type="ARBA" id="ARBA00009752"/>
    </source>
</evidence>
<keyword evidence="8" id="KW-0520">NAD</keyword>
<organism evidence="20 21">
    <name type="scientific">Astyanax mexicanus</name>
    <name type="common">Blind cave fish</name>
    <name type="synonym">Astyanax fasciatus mexicanus</name>
    <dbReference type="NCBI Taxonomy" id="7994"/>
    <lineage>
        <taxon>Eukaryota</taxon>
        <taxon>Metazoa</taxon>
        <taxon>Chordata</taxon>
        <taxon>Craniata</taxon>
        <taxon>Vertebrata</taxon>
        <taxon>Euteleostomi</taxon>
        <taxon>Actinopterygii</taxon>
        <taxon>Neopterygii</taxon>
        <taxon>Teleostei</taxon>
        <taxon>Ostariophysi</taxon>
        <taxon>Characiformes</taxon>
        <taxon>Characoidei</taxon>
        <taxon>Acestrorhamphidae</taxon>
        <taxon>Acestrorhamphinae</taxon>
        <taxon>Astyanax</taxon>
    </lineage>
</organism>
<dbReference type="PANTHER" id="PTHR11890:SF20">
    <property type="entry name" value="INTERLEUKIN-1 RECEPTOR ACCESSORY PROTEIN"/>
    <property type="match status" value="1"/>
</dbReference>
<dbReference type="OrthoDB" id="9166379at2759"/>
<dbReference type="Ensembl" id="ENSAMXT00005003372.1">
    <property type="protein sequence ID" value="ENSAMXP00005002965.1"/>
    <property type="gene ID" value="ENSAMXG00005001832.1"/>
</dbReference>
<comment type="similarity">
    <text evidence="2">Belongs to the interleukin-1 receptor family.</text>
</comment>
<dbReference type="PROSITE" id="PS50835">
    <property type="entry name" value="IG_LIKE"/>
    <property type="match status" value="2"/>
</dbReference>
<dbReference type="Pfam" id="PF18452">
    <property type="entry name" value="Ig_6"/>
    <property type="match status" value="1"/>
</dbReference>
<keyword evidence="13" id="KW-0395">Inflammatory response</keyword>
<keyword evidence="7 16" id="KW-1133">Transmembrane helix</keyword>
<dbReference type="Pfam" id="PF01582">
    <property type="entry name" value="TIR"/>
    <property type="match status" value="1"/>
</dbReference>
<dbReference type="PRINTS" id="PR01536">
    <property type="entry name" value="INTRLKN1R12F"/>
</dbReference>
<dbReference type="PANTHER" id="PTHR11890">
    <property type="entry name" value="INTERLEUKIN-1 RECEPTOR FAMILY MEMBER"/>
    <property type="match status" value="1"/>
</dbReference>
<dbReference type="GO" id="GO:0006954">
    <property type="term" value="P:inflammatory response"/>
    <property type="evidence" value="ECO:0007669"/>
    <property type="project" value="UniProtKB-KW"/>
</dbReference>
<proteinExistence type="inferred from homology"/>
<evidence type="ECO:0000313" key="20">
    <source>
        <dbReference type="Ensembl" id="ENSAMXP00005002965.1"/>
    </source>
</evidence>
<dbReference type="EMBL" id="JAICCE010000018">
    <property type="protein sequence ID" value="KAG9265297.1"/>
    <property type="molecule type" value="Genomic_DNA"/>
</dbReference>
<feature type="transmembrane region" description="Helical" evidence="16">
    <location>
        <begin position="41"/>
        <end position="63"/>
    </location>
</feature>
<dbReference type="InterPro" id="IPR041416">
    <property type="entry name" value="IL-1RAcP-like_ig"/>
</dbReference>
<feature type="domain" description="Ig-like" evidence="18">
    <location>
        <begin position="363"/>
        <end position="469"/>
    </location>
</feature>
<evidence type="ECO:0000256" key="14">
    <source>
        <dbReference type="ARBA" id="ARBA00023319"/>
    </source>
</evidence>
<feature type="region of interest" description="Disordered" evidence="15">
    <location>
        <begin position="778"/>
        <end position="804"/>
    </location>
</feature>
<dbReference type="PRINTS" id="PR01537">
    <property type="entry name" value="INTRLKN1R1F"/>
</dbReference>
<keyword evidence="9 16" id="KW-0472">Membrane</keyword>
<evidence type="ECO:0000256" key="3">
    <source>
        <dbReference type="ARBA" id="ARBA00022692"/>
    </source>
</evidence>
<evidence type="ECO:0000313" key="19">
    <source>
        <dbReference type="EMBL" id="KAG9265297.1"/>
    </source>
</evidence>
<dbReference type="Proteomes" id="UP000694621">
    <property type="component" value="Unplaced"/>
</dbReference>
<dbReference type="Gene3D" id="3.40.50.10140">
    <property type="entry name" value="Toll/interleukin-1 receptor homology (TIR) domain"/>
    <property type="match status" value="1"/>
</dbReference>
<dbReference type="InterPro" id="IPR004074">
    <property type="entry name" value="IL-1_rcpt_I/II-typ"/>
</dbReference>
<evidence type="ECO:0000256" key="16">
    <source>
        <dbReference type="SAM" id="Phobius"/>
    </source>
</evidence>
<dbReference type="InterPro" id="IPR007110">
    <property type="entry name" value="Ig-like_dom"/>
</dbReference>
<dbReference type="SMART" id="SM00409">
    <property type="entry name" value="IG"/>
    <property type="match status" value="3"/>
</dbReference>
<feature type="domain" description="TIR" evidence="17">
    <location>
        <begin position="522"/>
        <end position="663"/>
    </location>
</feature>
<accession>A0A8B9H0R8</accession>
<evidence type="ECO:0000256" key="15">
    <source>
        <dbReference type="SAM" id="MobiDB-lite"/>
    </source>
</evidence>
<evidence type="ECO:0000313" key="21">
    <source>
        <dbReference type="Proteomes" id="UP000694621"/>
    </source>
</evidence>
<dbReference type="InterPro" id="IPR035897">
    <property type="entry name" value="Toll_tir_struct_dom_sf"/>
</dbReference>
<dbReference type="InterPro" id="IPR015621">
    <property type="entry name" value="IL-1_rcpt_fam"/>
</dbReference>
<dbReference type="PROSITE" id="PS50104">
    <property type="entry name" value="TIR"/>
    <property type="match status" value="1"/>
</dbReference>
<feature type="compositionally biased region" description="Basic and acidic residues" evidence="15">
    <location>
        <begin position="784"/>
        <end position="794"/>
    </location>
</feature>
<sequence length="816" mass="92726">MRNPASTRDSVRHGYARAREHTHIYVHTLDSQLIAELAPRILYIICFCWCLFVYVCVCVFVCVCKRERVARAGPTALFYSLARYRSAKSLGVLIVCVCVYINSRHKPLCAGTLLLTRTRERMLIPALFFVMVVKLTCASLTEAPPTLESGSQCLDIGLSRSMRVIAGESGRIPCPPFSFPTLYSYNQSSGQTLLWYRHTDTHELEEPIHLRTHRFLKYRDSLWIQPTTLQDSGLYICMLRNNSSCVKMGVQLQVFARVGMCDSAVHQNIIVPLDSQCTLRCPDQQHLPTNSTHNVTWYYKCMKEFTGVHRELKGDELVIYIMYDHYAGPYTCVVSYQSGGHTLQFTRTINIRAVPPRRGTKHPRILNPASGQIYKVTLGEDAELTCRVYLPYLDDEEGLVWWTIDNKTVMELGDPRYSSPETRVEDDDDDKTVLTMLRVKEFSAADLLREFRCSAQNSRGLNFSIATLEKEVYIPTVELACGLGVTLALAVLLIVLYRVFKLEVHLLYRTWFGTDERNIDDKEYDVYISYARNGEEEEFVMTTLRRVLEVDFGYTVCIFDRDSLPGGNLLECVFRCMQASRRLLVVLSSECVCEKSVSLLECRLCVYLHHTLHTPLITIRRCTLGATCGELTELRRSSTCIRWHGARSERAGSRFWKLLRLALPVRPLALGRRLIDSTSSHSDLAAVALRHTHTLSHMRQGGVVRGAPKVTGQRGQRQRGRGCDQKGQGCVVCVNFLESRRIWGGATVPQWNTRLEHNATTNGTLTHAPLQTVLNHTTHNVTSDPKDNQDDETRATQWSCDHNHSNHVGEIQTTHC</sequence>
<keyword evidence="12" id="KW-0325">Glycoprotein</keyword>
<evidence type="ECO:0000256" key="9">
    <source>
        <dbReference type="ARBA" id="ARBA00023136"/>
    </source>
</evidence>
<evidence type="ECO:0000256" key="5">
    <source>
        <dbReference type="ARBA" id="ARBA00022737"/>
    </source>
</evidence>
<keyword evidence="10" id="KW-1015">Disulfide bond</keyword>